<accession>A0A1N6YBQ6</accession>
<protein>
    <submittedName>
        <fullName evidence="1">Uncharacterized protein</fullName>
    </submittedName>
</protein>
<evidence type="ECO:0000313" key="2">
    <source>
        <dbReference type="Proteomes" id="UP000186914"/>
    </source>
</evidence>
<sequence length="32" mass="3535">MKRILTVLVLASVLAIAYRVRGGNDTPVETDY</sequence>
<dbReference type="EMBL" id="FTNO01000001">
    <property type="protein sequence ID" value="SIR12007.1"/>
    <property type="molecule type" value="Genomic_DNA"/>
</dbReference>
<reference evidence="2" key="1">
    <citation type="submission" date="2017-01" db="EMBL/GenBank/DDBJ databases">
        <authorList>
            <person name="Varghese N."/>
            <person name="Submissions S."/>
        </authorList>
    </citation>
    <scope>NUCLEOTIDE SEQUENCE [LARGE SCALE GENOMIC DNA]</scope>
    <source>
        <strain evidence="2">CGMCC 1.7737</strain>
    </source>
</reference>
<evidence type="ECO:0000313" key="1">
    <source>
        <dbReference type="EMBL" id="SIR12007.1"/>
    </source>
</evidence>
<name>A0A1N6YBQ6_9EURY</name>
<gene>
    <name evidence="1" type="ORF">SAMN05421858_1497</name>
</gene>
<dbReference type="AlphaFoldDB" id="A0A1N6YBQ6"/>
<proteinExistence type="predicted"/>
<dbReference type="Proteomes" id="UP000186914">
    <property type="component" value="Unassembled WGS sequence"/>
</dbReference>
<organism evidence="1 2">
    <name type="scientific">Haladaptatus litoreus</name>
    <dbReference type="NCBI Taxonomy" id="553468"/>
    <lineage>
        <taxon>Archaea</taxon>
        <taxon>Methanobacteriati</taxon>
        <taxon>Methanobacteriota</taxon>
        <taxon>Stenosarchaea group</taxon>
        <taxon>Halobacteria</taxon>
        <taxon>Halobacteriales</taxon>
        <taxon>Haladaptataceae</taxon>
        <taxon>Haladaptatus</taxon>
    </lineage>
</organism>
<keyword evidence="2" id="KW-1185">Reference proteome</keyword>